<comment type="caution">
    <text evidence="1">The sequence shown here is derived from an EMBL/GenBank/DDBJ whole genome shotgun (WGS) entry which is preliminary data.</text>
</comment>
<keyword evidence="2" id="KW-1185">Reference proteome</keyword>
<proteinExistence type="predicted"/>
<dbReference type="RefSeq" id="WP_386079402.1">
    <property type="nucleotide sequence ID" value="NZ_JBHTJT010000063.1"/>
</dbReference>
<dbReference type="EMBL" id="JBHTJT010000063">
    <property type="protein sequence ID" value="MFD0982838.1"/>
    <property type="molecule type" value="Genomic_DNA"/>
</dbReference>
<evidence type="ECO:0000313" key="2">
    <source>
        <dbReference type="Proteomes" id="UP001597108"/>
    </source>
</evidence>
<organism evidence="1 2">
    <name type="scientific">Tropicimonas aquimaris</name>
    <dbReference type="NCBI Taxonomy" id="914152"/>
    <lineage>
        <taxon>Bacteria</taxon>
        <taxon>Pseudomonadati</taxon>
        <taxon>Pseudomonadota</taxon>
        <taxon>Alphaproteobacteria</taxon>
        <taxon>Rhodobacterales</taxon>
        <taxon>Roseobacteraceae</taxon>
        <taxon>Tropicimonas</taxon>
    </lineage>
</organism>
<sequence length="69" mass="7603">GAPATRSQGQETKAQIDRDTGLNLSEIDKAARKLSPVLLNWLLRNRTGATLGHQPRLEDMVSYARGVMQ</sequence>
<feature type="non-terminal residue" evidence="1">
    <location>
        <position position="1"/>
    </location>
</feature>
<dbReference type="Proteomes" id="UP001597108">
    <property type="component" value="Unassembled WGS sequence"/>
</dbReference>
<reference evidence="2" key="1">
    <citation type="journal article" date="2019" name="Int. J. Syst. Evol. Microbiol.">
        <title>The Global Catalogue of Microorganisms (GCM) 10K type strain sequencing project: providing services to taxonomists for standard genome sequencing and annotation.</title>
        <authorList>
            <consortium name="The Broad Institute Genomics Platform"/>
            <consortium name="The Broad Institute Genome Sequencing Center for Infectious Disease"/>
            <person name="Wu L."/>
            <person name="Ma J."/>
        </authorList>
    </citation>
    <scope>NUCLEOTIDE SEQUENCE [LARGE SCALE GENOMIC DNA]</scope>
    <source>
        <strain evidence="2">CCUG 60524</strain>
    </source>
</reference>
<name>A0ABW3IXA8_9RHOB</name>
<gene>
    <name evidence="1" type="ORF">ACFQ2S_24695</name>
</gene>
<accession>A0ABW3IXA8</accession>
<protein>
    <submittedName>
        <fullName evidence="1">Uncharacterized protein</fullName>
    </submittedName>
</protein>
<evidence type="ECO:0000313" key="1">
    <source>
        <dbReference type="EMBL" id="MFD0982838.1"/>
    </source>
</evidence>